<dbReference type="InterPro" id="IPR009057">
    <property type="entry name" value="Homeodomain-like_sf"/>
</dbReference>
<dbReference type="Proteomes" id="UP000636755">
    <property type="component" value="Unassembled WGS sequence"/>
</dbReference>
<dbReference type="SUPFAM" id="SSF46689">
    <property type="entry name" value="Homeodomain-like"/>
    <property type="match status" value="1"/>
</dbReference>
<evidence type="ECO:0000313" key="5">
    <source>
        <dbReference type="Proteomes" id="UP000636755"/>
    </source>
</evidence>
<reference evidence="4 5" key="1">
    <citation type="submission" date="2020-08" db="EMBL/GenBank/DDBJ databases">
        <title>Genome public.</title>
        <authorList>
            <person name="Liu C."/>
            <person name="Sun Q."/>
        </authorList>
    </citation>
    <scope>NUCLEOTIDE SEQUENCE [LARGE SCALE GENOMIC DNA]</scope>
    <source>
        <strain evidence="4 5">NSJ-71</strain>
    </source>
</reference>
<organism evidence="4 5">
    <name type="scientific">Ruminococcus intestinalis</name>
    <dbReference type="NCBI Taxonomy" id="2763066"/>
    <lineage>
        <taxon>Bacteria</taxon>
        <taxon>Bacillati</taxon>
        <taxon>Bacillota</taxon>
        <taxon>Clostridia</taxon>
        <taxon>Eubacteriales</taxon>
        <taxon>Oscillospiraceae</taxon>
        <taxon>Ruminococcus</taxon>
    </lineage>
</organism>
<dbReference type="EMBL" id="JACOPS010000003">
    <property type="protein sequence ID" value="MBC5728436.1"/>
    <property type="molecule type" value="Genomic_DNA"/>
</dbReference>
<dbReference type="InterPro" id="IPR050624">
    <property type="entry name" value="HTH-type_Tx_Regulator"/>
</dbReference>
<keyword evidence="1 2" id="KW-0238">DNA-binding</keyword>
<dbReference type="PANTHER" id="PTHR43479">
    <property type="entry name" value="ACREF/ENVCD OPERON REPRESSOR-RELATED"/>
    <property type="match status" value="1"/>
</dbReference>
<proteinExistence type="predicted"/>
<comment type="caution">
    <text evidence="4">The sequence shown here is derived from an EMBL/GenBank/DDBJ whole genome shotgun (WGS) entry which is preliminary data.</text>
</comment>
<evidence type="ECO:0000256" key="2">
    <source>
        <dbReference type="PROSITE-ProRule" id="PRU00335"/>
    </source>
</evidence>
<accession>A0ABR7HLM4</accession>
<name>A0ABR7HLM4_9FIRM</name>
<keyword evidence="5" id="KW-1185">Reference proteome</keyword>
<sequence length="202" mass="23501">MAERTDRRVRKTKAALRHGLAVLTKKKSIKEITVKELVEEVDINRSTFYLHYTDIYSMVAELESELLEEFKNAIDLYPPTNSEEEMCRFFEHIYNILNDNREICVALVSENGDISFIRQVETFVSERIKKIFESGMVKNVYDVRYVFDFCISGGMGLFKHWLTDENALEPAHMAKITTNMVVGTLKSFDNNFQVSDYSKIKL</sequence>
<evidence type="ECO:0000259" key="3">
    <source>
        <dbReference type="PROSITE" id="PS50977"/>
    </source>
</evidence>
<dbReference type="PANTHER" id="PTHR43479:SF7">
    <property type="entry name" value="TETR-FAMILY TRANSCRIPTIONAL REGULATOR"/>
    <property type="match status" value="1"/>
</dbReference>
<feature type="domain" description="HTH tetR-type" evidence="3">
    <location>
        <begin position="10"/>
        <end position="70"/>
    </location>
</feature>
<dbReference type="RefSeq" id="WP_186935533.1">
    <property type="nucleotide sequence ID" value="NZ_JACOPS010000003.1"/>
</dbReference>
<feature type="DNA-binding region" description="H-T-H motif" evidence="2">
    <location>
        <begin position="33"/>
        <end position="52"/>
    </location>
</feature>
<evidence type="ECO:0000256" key="1">
    <source>
        <dbReference type="ARBA" id="ARBA00023125"/>
    </source>
</evidence>
<evidence type="ECO:0000313" key="4">
    <source>
        <dbReference type="EMBL" id="MBC5728436.1"/>
    </source>
</evidence>
<protein>
    <submittedName>
        <fullName evidence="4">TetR/AcrR family transcriptional regulator</fullName>
    </submittedName>
</protein>
<dbReference type="PROSITE" id="PS50977">
    <property type="entry name" value="HTH_TETR_2"/>
    <property type="match status" value="1"/>
</dbReference>
<dbReference type="Pfam" id="PF14278">
    <property type="entry name" value="TetR_C_8"/>
    <property type="match status" value="1"/>
</dbReference>
<gene>
    <name evidence="4" type="ORF">H8R91_07870</name>
</gene>
<dbReference type="InterPro" id="IPR001647">
    <property type="entry name" value="HTH_TetR"/>
</dbReference>
<dbReference type="InterPro" id="IPR039532">
    <property type="entry name" value="TetR_C_Firmicutes"/>
</dbReference>
<dbReference type="Gene3D" id="1.10.357.10">
    <property type="entry name" value="Tetracycline Repressor, domain 2"/>
    <property type="match status" value="1"/>
</dbReference>